<dbReference type="PRINTS" id="PR00171">
    <property type="entry name" value="SUGRTRNSPORT"/>
</dbReference>
<dbReference type="FunFam" id="1.20.1250.20:FF:000044">
    <property type="entry name" value="Hexose transporter Hxt3p"/>
    <property type="match status" value="1"/>
</dbReference>
<dbReference type="PROSITE" id="PS00217">
    <property type="entry name" value="SUGAR_TRANSPORT_2"/>
    <property type="match status" value="1"/>
</dbReference>
<feature type="region of interest" description="Disordered" evidence="9">
    <location>
        <begin position="527"/>
        <end position="554"/>
    </location>
</feature>
<protein>
    <submittedName>
        <fullName evidence="12">Monosaccharide transporter-like protein</fullName>
    </submittedName>
</protein>
<dbReference type="OrthoDB" id="5141738at2759"/>
<evidence type="ECO:0000256" key="2">
    <source>
        <dbReference type="ARBA" id="ARBA00010992"/>
    </source>
</evidence>
<name>A0A6A7AJ20_9PLEO</name>
<evidence type="ECO:0000256" key="5">
    <source>
        <dbReference type="ARBA" id="ARBA00022692"/>
    </source>
</evidence>
<dbReference type="PROSITE" id="PS00216">
    <property type="entry name" value="SUGAR_TRANSPORT_1"/>
    <property type="match status" value="2"/>
</dbReference>
<dbReference type="CDD" id="cd17356">
    <property type="entry name" value="MFS_HXT"/>
    <property type="match status" value="1"/>
</dbReference>
<feature type="transmembrane region" description="Helical" evidence="10">
    <location>
        <begin position="284"/>
        <end position="307"/>
    </location>
</feature>
<feature type="transmembrane region" description="Helical" evidence="10">
    <location>
        <begin position="449"/>
        <end position="471"/>
    </location>
</feature>
<dbReference type="InterPro" id="IPR036259">
    <property type="entry name" value="MFS_trans_sf"/>
</dbReference>
<dbReference type="Proteomes" id="UP000799424">
    <property type="component" value="Unassembled WGS sequence"/>
</dbReference>
<keyword evidence="6 10" id="KW-1133">Transmembrane helix</keyword>
<feature type="transmembrane region" description="Helical" evidence="10">
    <location>
        <begin position="351"/>
        <end position="372"/>
    </location>
</feature>
<dbReference type="GO" id="GO:0005886">
    <property type="term" value="C:plasma membrane"/>
    <property type="evidence" value="ECO:0007669"/>
    <property type="project" value="TreeGrafter"/>
</dbReference>
<feature type="transmembrane region" description="Helical" evidence="10">
    <location>
        <begin position="125"/>
        <end position="145"/>
    </location>
</feature>
<dbReference type="EMBL" id="MU006217">
    <property type="protein sequence ID" value="KAF2832585.1"/>
    <property type="molecule type" value="Genomic_DNA"/>
</dbReference>
<reference evidence="12" key="1">
    <citation type="journal article" date="2020" name="Stud. Mycol.">
        <title>101 Dothideomycetes genomes: a test case for predicting lifestyles and emergence of pathogens.</title>
        <authorList>
            <person name="Haridas S."/>
            <person name="Albert R."/>
            <person name="Binder M."/>
            <person name="Bloem J."/>
            <person name="Labutti K."/>
            <person name="Salamov A."/>
            <person name="Andreopoulos B."/>
            <person name="Baker S."/>
            <person name="Barry K."/>
            <person name="Bills G."/>
            <person name="Bluhm B."/>
            <person name="Cannon C."/>
            <person name="Castanera R."/>
            <person name="Culley D."/>
            <person name="Daum C."/>
            <person name="Ezra D."/>
            <person name="Gonzalez J."/>
            <person name="Henrissat B."/>
            <person name="Kuo A."/>
            <person name="Liang C."/>
            <person name="Lipzen A."/>
            <person name="Lutzoni F."/>
            <person name="Magnuson J."/>
            <person name="Mondo S."/>
            <person name="Nolan M."/>
            <person name="Ohm R."/>
            <person name="Pangilinan J."/>
            <person name="Park H.-J."/>
            <person name="Ramirez L."/>
            <person name="Alfaro M."/>
            <person name="Sun H."/>
            <person name="Tritt A."/>
            <person name="Yoshinaga Y."/>
            <person name="Zwiers L.-H."/>
            <person name="Turgeon B."/>
            <person name="Goodwin S."/>
            <person name="Spatafora J."/>
            <person name="Crous P."/>
            <person name="Grigoriev I."/>
        </authorList>
    </citation>
    <scope>NUCLEOTIDE SEQUENCE</scope>
    <source>
        <strain evidence="12">CBS 113818</strain>
    </source>
</reference>
<feature type="transmembrane region" description="Helical" evidence="10">
    <location>
        <begin position="384"/>
        <end position="410"/>
    </location>
</feature>
<feature type="domain" description="Major facilitator superfamily (MFS) profile" evidence="11">
    <location>
        <begin position="22"/>
        <end position="475"/>
    </location>
</feature>
<dbReference type="PROSITE" id="PS50850">
    <property type="entry name" value="MFS"/>
    <property type="match status" value="1"/>
</dbReference>
<evidence type="ECO:0000313" key="13">
    <source>
        <dbReference type="Proteomes" id="UP000799424"/>
    </source>
</evidence>
<keyword evidence="7 10" id="KW-0472">Membrane</keyword>
<evidence type="ECO:0000256" key="3">
    <source>
        <dbReference type="ARBA" id="ARBA00022448"/>
    </source>
</evidence>
<feature type="transmembrane region" description="Helical" evidence="10">
    <location>
        <begin position="327"/>
        <end position="344"/>
    </location>
</feature>
<dbReference type="Gene3D" id="1.20.1250.20">
    <property type="entry name" value="MFS general substrate transporter like domains"/>
    <property type="match status" value="1"/>
</dbReference>
<evidence type="ECO:0000256" key="8">
    <source>
        <dbReference type="RuleBase" id="RU003346"/>
    </source>
</evidence>
<feature type="transmembrane region" description="Helical" evidence="10">
    <location>
        <begin position="100"/>
        <end position="119"/>
    </location>
</feature>
<dbReference type="SUPFAM" id="SSF103473">
    <property type="entry name" value="MFS general substrate transporter"/>
    <property type="match status" value="1"/>
</dbReference>
<evidence type="ECO:0000259" key="11">
    <source>
        <dbReference type="PROSITE" id="PS50850"/>
    </source>
</evidence>
<keyword evidence="4" id="KW-0762">Sugar transport</keyword>
<evidence type="ECO:0000256" key="4">
    <source>
        <dbReference type="ARBA" id="ARBA00022597"/>
    </source>
</evidence>
<feature type="transmembrane region" description="Helical" evidence="10">
    <location>
        <begin position="12"/>
        <end position="35"/>
    </location>
</feature>
<evidence type="ECO:0000256" key="6">
    <source>
        <dbReference type="ARBA" id="ARBA00022989"/>
    </source>
</evidence>
<dbReference type="Pfam" id="PF00083">
    <property type="entry name" value="Sugar_tr"/>
    <property type="match status" value="1"/>
</dbReference>
<evidence type="ECO:0000256" key="1">
    <source>
        <dbReference type="ARBA" id="ARBA00004141"/>
    </source>
</evidence>
<feature type="compositionally biased region" description="Basic and acidic residues" evidence="9">
    <location>
        <begin position="532"/>
        <end position="544"/>
    </location>
</feature>
<dbReference type="InterPro" id="IPR050360">
    <property type="entry name" value="MFS_Sugar_Transporters"/>
</dbReference>
<comment type="similarity">
    <text evidence="2 8">Belongs to the major facilitator superfamily. Sugar transporter (TC 2.A.1.1) family.</text>
</comment>
<feature type="transmembrane region" description="Helical" evidence="10">
    <location>
        <begin position="422"/>
        <end position="443"/>
    </location>
</feature>
<keyword evidence="3 8" id="KW-0813">Transport</keyword>
<feature type="transmembrane region" description="Helical" evidence="10">
    <location>
        <begin position="157"/>
        <end position="180"/>
    </location>
</feature>
<organism evidence="12 13">
    <name type="scientific">Ophiobolus disseminans</name>
    <dbReference type="NCBI Taxonomy" id="1469910"/>
    <lineage>
        <taxon>Eukaryota</taxon>
        <taxon>Fungi</taxon>
        <taxon>Dikarya</taxon>
        <taxon>Ascomycota</taxon>
        <taxon>Pezizomycotina</taxon>
        <taxon>Dothideomycetes</taxon>
        <taxon>Pleosporomycetidae</taxon>
        <taxon>Pleosporales</taxon>
        <taxon>Pleosporineae</taxon>
        <taxon>Phaeosphaeriaceae</taxon>
        <taxon>Ophiobolus</taxon>
    </lineage>
</organism>
<dbReference type="GO" id="GO:0005351">
    <property type="term" value="F:carbohydrate:proton symporter activity"/>
    <property type="evidence" value="ECO:0007669"/>
    <property type="project" value="TreeGrafter"/>
</dbReference>
<dbReference type="InterPro" id="IPR003663">
    <property type="entry name" value="Sugar/inositol_transpt"/>
</dbReference>
<dbReference type="InterPro" id="IPR020846">
    <property type="entry name" value="MFS_dom"/>
</dbReference>
<gene>
    <name evidence="12" type="ORF">CC86DRAFT_341211</name>
</gene>
<dbReference type="InterPro" id="IPR005828">
    <property type="entry name" value="MFS_sugar_transport-like"/>
</dbReference>
<feature type="transmembrane region" description="Helical" evidence="10">
    <location>
        <begin position="68"/>
        <end position="88"/>
    </location>
</feature>
<evidence type="ECO:0000256" key="7">
    <source>
        <dbReference type="ARBA" id="ARBA00023136"/>
    </source>
</evidence>
<dbReference type="PANTHER" id="PTHR48022">
    <property type="entry name" value="PLASTIDIC GLUCOSE TRANSPORTER 4"/>
    <property type="match status" value="1"/>
</dbReference>
<sequence length="567" mass="62092">MGFGQTAIKIRGAPCGIEAIMLGCITSIGGFLFGYDTGQISSMLLFRDFIRRFGQTQPDGSVAFDSTIQSLIVSTMSLGTLVGALSGAYTADWWGRRRSLSFGVFIFVIGNIIQITSMYSWVHLMVGRIVAGLGVGILSVGVPMFQSECCPREIRGAVVASYQLMITIGILVSNGINMGVRGNPGQDSDASWRIVIGLGIAFSLPLGVGILFCPESPRWLAGRGRWEDARMSLARLRGQKANPTHELVNDDFKEMEESIAEQNKAGQGTWVECFTGQPSGIPRLVYRTFLGCALQFFQQWTGVNYFFYYGATIFEAAGIEDPIQTQLILGAVNVFMTLPGLYLIERLGRRLPLVIGGLWQATWLLIFAIIGIVRPPTDHPSSGIIMIVCACMFIASFACTWGPFIWVVIGETFPLRTRAKQASLATAFNWLGNFLIGFLTPYANDGIGYAFGFVFFACNFIAAGIVFFFLFETRSLSLESVDMMYSDPSIKAATSKKWVPPGYITRNERDDTYWHRRPSILDEAHGSGLRARSVDEKDEKDGVPHRNPAIHSEHAGNAAVGAGSLLA</sequence>
<comment type="subcellular location">
    <subcellularLocation>
        <location evidence="1">Membrane</location>
        <topology evidence="1">Multi-pass membrane protein</topology>
    </subcellularLocation>
</comment>
<keyword evidence="13" id="KW-1185">Reference proteome</keyword>
<accession>A0A6A7AJ20</accession>
<keyword evidence="5 10" id="KW-0812">Transmembrane</keyword>
<dbReference type="PANTHER" id="PTHR48022:SF75">
    <property type="entry name" value="GALACTOSE TRANSPORTER-RELATED"/>
    <property type="match status" value="1"/>
</dbReference>
<evidence type="ECO:0000256" key="10">
    <source>
        <dbReference type="SAM" id="Phobius"/>
    </source>
</evidence>
<dbReference type="InterPro" id="IPR005829">
    <property type="entry name" value="Sugar_transporter_CS"/>
</dbReference>
<evidence type="ECO:0000256" key="9">
    <source>
        <dbReference type="SAM" id="MobiDB-lite"/>
    </source>
</evidence>
<proteinExistence type="inferred from homology"/>
<feature type="transmembrane region" description="Helical" evidence="10">
    <location>
        <begin position="192"/>
        <end position="213"/>
    </location>
</feature>
<dbReference type="NCBIfam" id="TIGR00879">
    <property type="entry name" value="SP"/>
    <property type="match status" value="1"/>
</dbReference>
<dbReference type="AlphaFoldDB" id="A0A6A7AJ20"/>
<evidence type="ECO:0000313" key="12">
    <source>
        <dbReference type="EMBL" id="KAF2832585.1"/>
    </source>
</evidence>